<dbReference type="Proteomes" id="UP000199406">
    <property type="component" value="Unassembled WGS sequence"/>
</dbReference>
<proteinExistence type="predicted"/>
<dbReference type="EMBL" id="FNBT01000005">
    <property type="protein sequence ID" value="SDF67333.1"/>
    <property type="molecule type" value="Genomic_DNA"/>
</dbReference>
<dbReference type="InterPro" id="IPR017853">
    <property type="entry name" value="GH"/>
</dbReference>
<dbReference type="PROSITE" id="PS51257">
    <property type="entry name" value="PROKAR_LIPOPROTEIN"/>
    <property type="match status" value="1"/>
</dbReference>
<gene>
    <name evidence="3" type="ORF">SAMN05660662_3019</name>
</gene>
<dbReference type="STRING" id="1550231.SAMN05660662_3019"/>
<dbReference type="RefSeq" id="WP_218122395.1">
    <property type="nucleotide sequence ID" value="NZ_FNBT01000005.1"/>
</dbReference>
<reference evidence="4" key="1">
    <citation type="submission" date="2016-10" db="EMBL/GenBank/DDBJ databases">
        <authorList>
            <person name="Varghese N."/>
            <person name="Submissions S."/>
        </authorList>
    </citation>
    <scope>NUCLEOTIDE SEQUENCE [LARGE SCALE GENOMIC DNA]</scope>
    <source>
        <strain evidence="4">DSM 44268</strain>
    </source>
</reference>
<evidence type="ECO:0000313" key="4">
    <source>
        <dbReference type="Proteomes" id="UP000199406"/>
    </source>
</evidence>
<evidence type="ECO:0000313" key="3">
    <source>
        <dbReference type="EMBL" id="SDF67333.1"/>
    </source>
</evidence>
<evidence type="ECO:0000256" key="1">
    <source>
        <dbReference type="SAM" id="MobiDB-lite"/>
    </source>
</evidence>
<accession>A0A1G7MZW6</accession>
<sequence length="710" mass="75665">MTGRLTRAAGALLAGSLVLGLAACTTPGTSGASSELGFTPVPTGGESWAPAPADLGDGRSAVAQTAGGEYRLHTADGDVTFLPGVNLGATTPGHQPGELSIDADTYRRWFTLMGQMGVRVVRIYTIHPPAFYTELSRYNLAHPDAPLYLMAGVYLPDESYVDTQDLYDAAPTAAFDAELVDAVAAVHGDFSRPDTPGRAEGTWTADVSPWTAGWIAGVEWDPNATSVSDARNVTAPAVAGQFFTSTVDATPTERWIAARMETLATELHRRGALAPLAFTNWPTTDPLRHPDEPLTDEDLSNVDANHVQPTAAWRGGYFASYHAYPYYPDFLRHEPGLNAPAGDGAVDAYAAYLRSLRDHHAGMPVMISEFGVPSALGSAHAGTNGRHQGDHSEQEANAMNAAMLHTIHDLGLAGGLLFAWADEWFKFTWNTLPRQLPADRRQLWHDPLTNEQWFGVLAQDPLSAPDSAPQTLTGDRAQLTVSHDPAWVTLALRLPTAPTAPVTLAFDVVDGGAGELPGDPADAVDDATADYAVVIDATTSRGQMYTRRALDPVLLDFGPDQLPDRGTAAWVPSQLSTNRPLTVPTTGVEFPAELFDVGALRSGPTDPQASGYDSRNTFTVSGRTLTLRLPWALLGMADPSSLQALLPPTGPGQEAATVTVPGIGIAVATAGKRTDLGLFTWSGWNRVYHAERLKAGVQTWVDAMEAVGRR</sequence>
<organism evidence="3 4">
    <name type="scientific">Blastococcus aurantiacus</name>
    <dbReference type="NCBI Taxonomy" id="1550231"/>
    <lineage>
        <taxon>Bacteria</taxon>
        <taxon>Bacillati</taxon>
        <taxon>Actinomycetota</taxon>
        <taxon>Actinomycetes</taxon>
        <taxon>Geodermatophilales</taxon>
        <taxon>Geodermatophilaceae</taxon>
        <taxon>Blastococcus</taxon>
    </lineage>
</organism>
<name>A0A1G7MZW6_9ACTN</name>
<dbReference type="Gene3D" id="3.20.20.80">
    <property type="entry name" value="Glycosidases"/>
    <property type="match status" value="1"/>
</dbReference>
<keyword evidence="2" id="KW-0732">Signal</keyword>
<evidence type="ECO:0000256" key="2">
    <source>
        <dbReference type="SAM" id="SignalP"/>
    </source>
</evidence>
<feature type="signal peptide" evidence="2">
    <location>
        <begin position="1"/>
        <end position="22"/>
    </location>
</feature>
<dbReference type="SUPFAM" id="SSF51445">
    <property type="entry name" value="(Trans)glycosidases"/>
    <property type="match status" value="1"/>
</dbReference>
<feature type="chain" id="PRO_5038750253" evidence="2">
    <location>
        <begin position="23"/>
        <end position="710"/>
    </location>
</feature>
<feature type="region of interest" description="Disordered" evidence="1">
    <location>
        <begin position="29"/>
        <end position="59"/>
    </location>
</feature>
<keyword evidence="4" id="KW-1185">Reference proteome</keyword>
<protein>
    <submittedName>
        <fullName evidence="3">Uncharacterized protein</fullName>
    </submittedName>
</protein>
<dbReference type="AlphaFoldDB" id="A0A1G7MZW6"/>